<feature type="transmembrane region" description="Helical" evidence="7">
    <location>
        <begin position="12"/>
        <end position="31"/>
    </location>
</feature>
<dbReference type="EMBL" id="JABACJ020000015">
    <property type="protein sequence ID" value="MBU3877134.1"/>
    <property type="molecule type" value="Genomic_DNA"/>
</dbReference>
<feature type="transmembrane region" description="Helical" evidence="7">
    <location>
        <begin position="105"/>
        <end position="126"/>
    </location>
</feature>
<evidence type="ECO:0000256" key="5">
    <source>
        <dbReference type="ARBA" id="ARBA00022989"/>
    </source>
</evidence>
<keyword evidence="4 7" id="KW-0812">Transmembrane</keyword>
<feature type="transmembrane region" description="Helical" evidence="7">
    <location>
        <begin position="260"/>
        <end position="280"/>
    </location>
</feature>
<evidence type="ECO:0000256" key="1">
    <source>
        <dbReference type="ARBA" id="ARBA00004651"/>
    </source>
</evidence>
<comment type="subcellular location">
    <subcellularLocation>
        <location evidence="1 7">Cell membrane</location>
        <topology evidence="1 7">Multi-pass membrane protein</topology>
    </subcellularLocation>
</comment>
<keyword evidence="3" id="KW-1003">Cell membrane</keyword>
<evidence type="ECO:0000256" key="4">
    <source>
        <dbReference type="ARBA" id="ARBA00022692"/>
    </source>
</evidence>
<dbReference type="InterPro" id="IPR000515">
    <property type="entry name" value="MetI-like"/>
</dbReference>
<sequence length="290" mass="32183">MKTKRSTKIEPYLFILPTIILLILVLGIPLVNVFKFSVGKSNIIQGFLEWNSFENFHYLATPEFLKALGVTAVYVVFGVAGIVVCGTLVAVALNKPMPLRGIFRSIVIIPWIVPQAFAASMWSWVLNSQFGFINQLLMKLNWITEPISFLGDGKALGTVIMVRIWQGTPFMIISLMAALQTIPSDIEEAADLDGASALQRFRFITLPYLKPVLSTTTLIVTAWTIQIFDTVYIMTNGGPAGQTELVALEIYNKAFRDYDLGTACAIALLVLLIVGIIGFLKFKNERQVEE</sequence>
<proteinExistence type="inferred from homology"/>
<dbReference type="PANTHER" id="PTHR43005">
    <property type="entry name" value="BLR7065 PROTEIN"/>
    <property type="match status" value="1"/>
</dbReference>
<keyword evidence="2 7" id="KW-0813">Transport</keyword>
<dbReference type="CDD" id="cd06261">
    <property type="entry name" value="TM_PBP2"/>
    <property type="match status" value="1"/>
</dbReference>
<dbReference type="Proteomes" id="UP000723714">
    <property type="component" value="Unassembled WGS sequence"/>
</dbReference>
<evidence type="ECO:0000256" key="2">
    <source>
        <dbReference type="ARBA" id="ARBA00022448"/>
    </source>
</evidence>
<comment type="similarity">
    <text evidence="7">Belongs to the binding-protein-dependent transport system permease family.</text>
</comment>
<evidence type="ECO:0000313" key="10">
    <source>
        <dbReference type="Proteomes" id="UP000723714"/>
    </source>
</evidence>
<gene>
    <name evidence="9" type="ORF">HGO97_015090</name>
</gene>
<feature type="transmembrane region" description="Helical" evidence="7">
    <location>
        <begin position="208"/>
        <end position="228"/>
    </location>
</feature>
<evidence type="ECO:0000256" key="6">
    <source>
        <dbReference type="ARBA" id="ARBA00023136"/>
    </source>
</evidence>
<protein>
    <submittedName>
        <fullName evidence="9">Sugar ABC transporter permease</fullName>
    </submittedName>
</protein>
<dbReference type="Pfam" id="PF00528">
    <property type="entry name" value="BPD_transp_1"/>
    <property type="match status" value="1"/>
</dbReference>
<keyword evidence="5 7" id="KW-1133">Transmembrane helix</keyword>
<dbReference type="RefSeq" id="WP_216243258.1">
    <property type="nucleotide sequence ID" value="NZ_JABACJ020000015.1"/>
</dbReference>
<reference evidence="9 10" key="1">
    <citation type="submission" date="2021-06" db="EMBL/GenBank/DDBJ databases">
        <title>Faecalicatena sp. nov. isolated from porcine feces.</title>
        <authorList>
            <person name="Oh B.S."/>
            <person name="Lee J.H."/>
        </authorList>
    </citation>
    <scope>NUCLEOTIDE SEQUENCE [LARGE SCALE GENOMIC DNA]</scope>
    <source>
        <strain evidence="9 10">AGMB00832</strain>
    </source>
</reference>
<name>A0ABS6D6B2_9FIRM</name>
<evidence type="ECO:0000313" key="9">
    <source>
        <dbReference type="EMBL" id="MBU3877134.1"/>
    </source>
</evidence>
<feature type="domain" description="ABC transmembrane type-1" evidence="8">
    <location>
        <begin position="68"/>
        <end position="281"/>
    </location>
</feature>
<organism evidence="9 10">
    <name type="scientific">Faecalicatena faecalis</name>
    <dbReference type="NCBI Taxonomy" id="2726362"/>
    <lineage>
        <taxon>Bacteria</taxon>
        <taxon>Bacillati</taxon>
        <taxon>Bacillota</taxon>
        <taxon>Clostridia</taxon>
        <taxon>Lachnospirales</taxon>
        <taxon>Lachnospiraceae</taxon>
        <taxon>Faecalicatena</taxon>
    </lineage>
</organism>
<evidence type="ECO:0000259" key="8">
    <source>
        <dbReference type="PROSITE" id="PS50928"/>
    </source>
</evidence>
<evidence type="ECO:0000256" key="3">
    <source>
        <dbReference type="ARBA" id="ARBA00022475"/>
    </source>
</evidence>
<keyword evidence="10" id="KW-1185">Reference proteome</keyword>
<comment type="caution">
    <text evidence="9">The sequence shown here is derived from an EMBL/GenBank/DDBJ whole genome shotgun (WGS) entry which is preliminary data.</text>
</comment>
<accession>A0ABS6D6B2</accession>
<dbReference type="PROSITE" id="PS50928">
    <property type="entry name" value="ABC_TM1"/>
    <property type="match status" value="1"/>
</dbReference>
<dbReference type="PANTHER" id="PTHR43005:SF1">
    <property type="entry name" value="SPERMIDINE_PUTRESCINE TRANSPORT SYSTEM PERMEASE PROTEIN"/>
    <property type="match status" value="1"/>
</dbReference>
<keyword evidence="6 7" id="KW-0472">Membrane</keyword>
<evidence type="ECO:0000256" key="7">
    <source>
        <dbReference type="RuleBase" id="RU363032"/>
    </source>
</evidence>
<feature type="transmembrane region" description="Helical" evidence="7">
    <location>
        <begin position="72"/>
        <end position="93"/>
    </location>
</feature>